<organism evidence="9 10">
    <name type="scientific">Eiseniibacteriota bacterium</name>
    <dbReference type="NCBI Taxonomy" id="2212470"/>
    <lineage>
        <taxon>Bacteria</taxon>
        <taxon>Candidatus Eiseniibacteriota</taxon>
    </lineage>
</organism>
<feature type="domain" description="Phosphagen kinase C-terminal" evidence="8">
    <location>
        <begin position="25"/>
        <end position="254"/>
    </location>
</feature>
<sequence length="372" mass="41863">MSFGVSDLLERSASWTNAQGPMSDRILSSRIRLARNIKGIRFITQAGEDELRTVLSRLRMALEGIPELEGGYLALMEDLSLMERQFLFERHLVSHDMTVGAPQQAVFLEPEEVFGIMVNEEDHLRLQTLASGFQLQESFEKLNQLDDHLAERLEYAFNSELGYQTSCPTNVGTGLRASVLIHLPSLVLTKKIRKVLAGVHQVGLSVRGFWGEGSDVVGNFFQISNQVTLGEREAQTLRNLDRVIRQVLEYEEKARDVLIREARMEVEDKIGRAHGTLCHARVLTSQEMIGLLSAVRFGVTLEMADMPGLQGLNELLILGQPAHIQLRIGREMSSIERNRFRADLVRERMKEAMREMAGPGGRSRAPDKGEEL</sequence>
<evidence type="ECO:0000256" key="5">
    <source>
        <dbReference type="PROSITE-ProRule" id="PRU00843"/>
    </source>
</evidence>
<feature type="binding site" evidence="5">
    <location>
        <begin position="207"/>
        <end position="212"/>
    </location>
    <ligand>
        <name>ATP</name>
        <dbReference type="ChEBI" id="CHEBI:30616"/>
    </ligand>
</feature>
<keyword evidence="2 5" id="KW-0547">Nucleotide-binding</keyword>
<evidence type="ECO:0000259" key="8">
    <source>
        <dbReference type="PROSITE" id="PS51510"/>
    </source>
</evidence>
<dbReference type="PANTHER" id="PTHR11547:SF38">
    <property type="entry name" value="ARGININE KINASE 1-RELATED"/>
    <property type="match status" value="1"/>
</dbReference>
<dbReference type="Pfam" id="PF00217">
    <property type="entry name" value="ATP-gua_Ptrans"/>
    <property type="match status" value="1"/>
</dbReference>
<dbReference type="InterPro" id="IPR022414">
    <property type="entry name" value="ATP-guanido_PTrfase_cat"/>
</dbReference>
<feature type="region of interest" description="Disordered" evidence="7">
    <location>
        <begin position="353"/>
        <end position="372"/>
    </location>
</feature>
<name>A0A948RXX7_UNCEI</name>
<dbReference type="InterPro" id="IPR000749">
    <property type="entry name" value="ATP-guanido_PTrfase"/>
</dbReference>
<dbReference type="GO" id="GO:0005524">
    <property type="term" value="F:ATP binding"/>
    <property type="evidence" value="ECO:0007669"/>
    <property type="project" value="UniProtKB-UniRule"/>
</dbReference>
<dbReference type="Proteomes" id="UP000777784">
    <property type="component" value="Unassembled WGS sequence"/>
</dbReference>
<evidence type="ECO:0000256" key="4">
    <source>
        <dbReference type="ARBA" id="ARBA00022840"/>
    </source>
</evidence>
<dbReference type="SUPFAM" id="SSF55931">
    <property type="entry name" value="Glutamine synthetase/guanido kinase"/>
    <property type="match status" value="1"/>
</dbReference>
<evidence type="ECO:0000256" key="2">
    <source>
        <dbReference type="ARBA" id="ARBA00022741"/>
    </source>
</evidence>
<dbReference type="InterPro" id="IPR014746">
    <property type="entry name" value="Gln_synth/guanido_kin_cat_dom"/>
</dbReference>
<feature type="binding site" evidence="5">
    <location>
        <position position="125"/>
    </location>
    <ligand>
        <name>ATP</name>
        <dbReference type="ChEBI" id="CHEBI:30616"/>
    </ligand>
</feature>
<dbReference type="InterPro" id="IPR023660">
    <property type="entry name" value="Arg_Kinase"/>
</dbReference>
<dbReference type="GO" id="GO:0046314">
    <property type="term" value="P:phosphocreatine biosynthetic process"/>
    <property type="evidence" value="ECO:0007669"/>
    <property type="project" value="InterPro"/>
</dbReference>
<comment type="caution">
    <text evidence="9">The sequence shown here is derived from an EMBL/GenBank/DDBJ whole genome shotgun (WGS) entry which is preliminary data.</text>
</comment>
<evidence type="ECO:0000313" key="10">
    <source>
        <dbReference type="Proteomes" id="UP000777784"/>
    </source>
</evidence>
<dbReference type="EMBL" id="JAHJDP010000028">
    <property type="protein sequence ID" value="MBU2690274.1"/>
    <property type="molecule type" value="Genomic_DNA"/>
</dbReference>
<dbReference type="PROSITE" id="PS00112">
    <property type="entry name" value="PHOSPHAGEN_KINASE"/>
    <property type="match status" value="1"/>
</dbReference>
<dbReference type="InterPro" id="IPR022415">
    <property type="entry name" value="ATP-guanido_PTrfase_AS"/>
</dbReference>
<evidence type="ECO:0000256" key="6">
    <source>
        <dbReference type="RuleBase" id="RU000505"/>
    </source>
</evidence>
<dbReference type="GO" id="GO:0005615">
    <property type="term" value="C:extracellular space"/>
    <property type="evidence" value="ECO:0007669"/>
    <property type="project" value="TreeGrafter"/>
</dbReference>
<accession>A0A948RXX7</accession>
<keyword evidence="3 5" id="KW-0418">Kinase</keyword>
<dbReference type="NCBIfam" id="NF002194">
    <property type="entry name" value="PRK01059.1-4"/>
    <property type="match status" value="1"/>
</dbReference>
<gene>
    <name evidence="9" type="ORF">KJ970_05040</name>
</gene>
<proteinExistence type="inferred from homology"/>
<reference evidence="9" key="1">
    <citation type="submission" date="2021-05" db="EMBL/GenBank/DDBJ databases">
        <title>Energy efficiency and biological interactions define the core microbiome of deep oligotrophic groundwater.</title>
        <authorList>
            <person name="Mehrshad M."/>
            <person name="Lopez-Fernandez M."/>
            <person name="Bell E."/>
            <person name="Bernier-Latmani R."/>
            <person name="Bertilsson S."/>
            <person name="Dopson M."/>
        </authorList>
    </citation>
    <scope>NUCLEOTIDE SEQUENCE</scope>
    <source>
        <strain evidence="9">Modern_marine.mb.64</strain>
    </source>
</reference>
<comment type="similarity">
    <text evidence="5 6">Belongs to the ATP:guanido phosphotransferase family.</text>
</comment>
<keyword evidence="4 5" id="KW-0067">ATP-binding</keyword>
<protein>
    <submittedName>
        <fullName evidence="9">Protein arginine kinase</fullName>
        <ecNumber evidence="9">2.7.14.1</ecNumber>
    </submittedName>
</protein>
<dbReference type="GO" id="GO:0004111">
    <property type="term" value="F:creatine kinase activity"/>
    <property type="evidence" value="ECO:0007669"/>
    <property type="project" value="InterPro"/>
</dbReference>
<keyword evidence="1 5" id="KW-0808">Transferase</keyword>
<evidence type="ECO:0000256" key="3">
    <source>
        <dbReference type="ARBA" id="ARBA00022777"/>
    </source>
</evidence>
<feature type="binding site" evidence="5">
    <location>
        <position position="91"/>
    </location>
    <ligand>
        <name>ATP</name>
        <dbReference type="ChEBI" id="CHEBI:30616"/>
    </ligand>
</feature>
<dbReference type="AlphaFoldDB" id="A0A948RXX7"/>
<dbReference type="PANTHER" id="PTHR11547">
    <property type="entry name" value="ARGININE OR CREATINE KINASE"/>
    <property type="match status" value="1"/>
</dbReference>
<dbReference type="Gene3D" id="3.30.590.10">
    <property type="entry name" value="Glutamine synthetase/guanido kinase, catalytic domain"/>
    <property type="match status" value="1"/>
</dbReference>
<dbReference type="EC" id="2.7.14.1" evidence="9"/>
<feature type="binding site" evidence="5">
    <location>
        <begin position="176"/>
        <end position="180"/>
    </location>
    <ligand>
        <name>ATP</name>
        <dbReference type="ChEBI" id="CHEBI:30616"/>
    </ligand>
</feature>
<evidence type="ECO:0000256" key="7">
    <source>
        <dbReference type="SAM" id="MobiDB-lite"/>
    </source>
</evidence>
<evidence type="ECO:0000313" key="9">
    <source>
        <dbReference type="EMBL" id="MBU2690274.1"/>
    </source>
</evidence>
<dbReference type="GO" id="GO:1990424">
    <property type="term" value="F:protein arginine kinase activity"/>
    <property type="evidence" value="ECO:0007669"/>
    <property type="project" value="UniProtKB-EC"/>
</dbReference>
<dbReference type="CDD" id="cd07930">
    <property type="entry name" value="bacterial_phosphagen_kinase"/>
    <property type="match status" value="1"/>
</dbReference>
<evidence type="ECO:0000256" key="1">
    <source>
        <dbReference type="ARBA" id="ARBA00022679"/>
    </source>
</evidence>
<feature type="binding site" evidence="5">
    <location>
        <begin position="28"/>
        <end position="32"/>
    </location>
    <ligand>
        <name>ATP</name>
        <dbReference type="ChEBI" id="CHEBI:30616"/>
    </ligand>
</feature>
<dbReference type="PROSITE" id="PS51510">
    <property type="entry name" value="PHOSPHAGEN_KINASE_C"/>
    <property type="match status" value="1"/>
</dbReference>